<evidence type="ECO:0000313" key="5">
    <source>
        <dbReference type="EMBL" id="QKW53440.1"/>
    </source>
</evidence>
<evidence type="ECO:0000259" key="4">
    <source>
        <dbReference type="Pfam" id="PF00135"/>
    </source>
</evidence>
<feature type="domain" description="Carboxylesterase type B" evidence="4">
    <location>
        <begin position="367"/>
        <end position="479"/>
    </location>
</feature>
<dbReference type="RefSeq" id="WP_176165145.1">
    <property type="nucleotide sequence ID" value="NZ_CP054929.1"/>
</dbReference>
<keyword evidence="2 3" id="KW-0378">Hydrolase</keyword>
<name>A0A7H8NGC0_9ACTN</name>
<dbReference type="EC" id="3.1.1.-" evidence="3"/>
<evidence type="ECO:0000256" key="2">
    <source>
        <dbReference type="ARBA" id="ARBA00022801"/>
    </source>
</evidence>
<evidence type="ECO:0000256" key="3">
    <source>
        <dbReference type="RuleBase" id="RU361235"/>
    </source>
</evidence>
<evidence type="ECO:0000313" key="6">
    <source>
        <dbReference type="Proteomes" id="UP000509303"/>
    </source>
</evidence>
<feature type="domain" description="Carboxylesterase type B" evidence="4">
    <location>
        <begin position="3"/>
        <end position="323"/>
    </location>
</feature>
<dbReference type="InterPro" id="IPR050654">
    <property type="entry name" value="AChE-related_enzymes"/>
</dbReference>
<dbReference type="GO" id="GO:0052689">
    <property type="term" value="F:carboxylic ester hydrolase activity"/>
    <property type="evidence" value="ECO:0007669"/>
    <property type="project" value="TreeGrafter"/>
</dbReference>
<dbReference type="PANTHER" id="PTHR43918:SF4">
    <property type="entry name" value="CARBOXYLIC ESTER HYDROLASE"/>
    <property type="match status" value="1"/>
</dbReference>
<dbReference type="EMBL" id="CP054929">
    <property type="protein sequence ID" value="QKW53440.1"/>
    <property type="molecule type" value="Genomic_DNA"/>
</dbReference>
<organism evidence="5 6">
    <name type="scientific">Streptomyces buecherae</name>
    <dbReference type="NCBI Taxonomy" id="2763006"/>
    <lineage>
        <taxon>Bacteria</taxon>
        <taxon>Bacillati</taxon>
        <taxon>Actinomycetota</taxon>
        <taxon>Actinomycetes</taxon>
        <taxon>Kitasatosporales</taxon>
        <taxon>Streptomycetaceae</taxon>
        <taxon>Streptomyces</taxon>
    </lineage>
</organism>
<dbReference type="Proteomes" id="UP000509303">
    <property type="component" value="Chromosome"/>
</dbReference>
<dbReference type="Gene3D" id="3.40.50.1820">
    <property type="entry name" value="alpha/beta hydrolase"/>
    <property type="match status" value="1"/>
</dbReference>
<comment type="similarity">
    <text evidence="1 3">Belongs to the type-B carboxylesterase/lipase family.</text>
</comment>
<dbReference type="AlphaFoldDB" id="A0A7H8NGC0"/>
<reference evidence="5 6" key="1">
    <citation type="submission" date="2020-06" db="EMBL/GenBank/DDBJ databases">
        <title>Genome mining for natural products.</title>
        <authorList>
            <person name="Zhang B."/>
            <person name="Shi J."/>
            <person name="Ge H."/>
        </authorList>
    </citation>
    <scope>NUCLEOTIDE SEQUENCE [LARGE SCALE GENOMIC DNA]</scope>
    <source>
        <strain evidence="5 6">NA00687</strain>
    </source>
</reference>
<protein>
    <recommendedName>
        <fullName evidence="3">Carboxylic ester hydrolase</fullName>
        <ecNumber evidence="3">3.1.1.-</ecNumber>
    </recommendedName>
</protein>
<dbReference type="PANTHER" id="PTHR43918">
    <property type="entry name" value="ACETYLCHOLINESTERASE"/>
    <property type="match status" value="1"/>
</dbReference>
<sequence length="561" mass="59325">MDVIPTTAGSVRGRREGGVAAFVGIPYAAPPFGPRRLRPPQPPEPWSGVRDAFAPGPSAPQPGYHPALVGLLGEAGEVGEDCLSLNVWTPSPGRAEGGLPVMVWVHGGAFRNGAGSLPSYDGTRLAADGVVCVTLNYRLGAEGFLLLPDGTSNLGLLDQIAALEWVRDNIAGFGGDPDNVTVFGQSAGAISITALLAMPRARGLFRRVITQSGAGHHSHPEHIARRVTERLASLAGVAPTREALAAVPPERLVAADAALSREIAQDTDPARWGESAGGGTTVLPVVDGVTLPERPIDAIAAGAGRDIDVLTGTTSEEFRLFLVPLGITPRITDEVLHGFLAGFGLDPDHARAVYAAARPGACPGDLFSAAMTDHAYRVPAVRVAEARAASGAETFVYEFTRPSPAMDGALGACHMAEIGFVFGNLTDPLVGPDAPRDLSDRMRAAWTSFARTGRPDAVTSGDATPSWPAYGERRSVMLLGDAEPAVCDDPAADARELWAGRRWQREPRQGRGGGRRRAHRLRTRPVRWRVPETRLSARRPARRIGSWTRALSSGEYGSTPR</sequence>
<proteinExistence type="inferred from homology"/>
<keyword evidence="6" id="KW-1185">Reference proteome</keyword>
<dbReference type="InterPro" id="IPR029058">
    <property type="entry name" value="AB_hydrolase_fold"/>
</dbReference>
<dbReference type="InterPro" id="IPR002018">
    <property type="entry name" value="CarbesteraseB"/>
</dbReference>
<accession>A0A7H8NGC0</accession>
<dbReference type="PROSITE" id="PS00122">
    <property type="entry name" value="CARBOXYLESTERASE_B_1"/>
    <property type="match status" value="1"/>
</dbReference>
<gene>
    <name evidence="5" type="ORF">HUT08_32215</name>
</gene>
<evidence type="ECO:0000256" key="1">
    <source>
        <dbReference type="ARBA" id="ARBA00005964"/>
    </source>
</evidence>
<dbReference type="SUPFAM" id="SSF53474">
    <property type="entry name" value="alpha/beta-Hydrolases"/>
    <property type="match status" value="1"/>
</dbReference>
<dbReference type="Pfam" id="PF00135">
    <property type="entry name" value="COesterase"/>
    <property type="match status" value="2"/>
</dbReference>
<dbReference type="InterPro" id="IPR019826">
    <property type="entry name" value="Carboxylesterase_B_AS"/>
</dbReference>